<proteinExistence type="predicted"/>
<dbReference type="PANTHER" id="PTHR33332">
    <property type="entry name" value="REVERSE TRANSCRIPTASE DOMAIN-CONTAINING PROTEIN"/>
    <property type="match status" value="1"/>
</dbReference>
<dbReference type="OrthoDB" id="416454at2759"/>
<organism evidence="2">
    <name type="scientific">Amphimedon queenslandica</name>
    <name type="common">Sponge</name>
    <dbReference type="NCBI Taxonomy" id="400682"/>
    <lineage>
        <taxon>Eukaryota</taxon>
        <taxon>Metazoa</taxon>
        <taxon>Porifera</taxon>
        <taxon>Demospongiae</taxon>
        <taxon>Heteroscleromorpha</taxon>
        <taxon>Haplosclerida</taxon>
        <taxon>Niphatidae</taxon>
        <taxon>Amphimedon</taxon>
    </lineage>
</organism>
<dbReference type="OMA" id="XANTREE"/>
<dbReference type="EnsemblMetazoa" id="Aqu2.1.00262_001">
    <property type="protein sequence ID" value="Aqu2.1.00262_001"/>
    <property type="gene ID" value="Aqu2.1.00262"/>
</dbReference>
<dbReference type="eggNOG" id="KOG1075">
    <property type="taxonomic scope" value="Eukaryota"/>
</dbReference>
<reference evidence="2" key="1">
    <citation type="submission" date="2017-05" db="UniProtKB">
        <authorList>
            <consortium name="EnsemblMetazoa"/>
        </authorList>
    </citation>
    <scope>IDENTIFICATION</scope>
</reference>
<dbReference type="PROSITE" id="PS50878">
    <property type="entry name" value="RT_POL"/>
    <property type="match status" value="1"/>
</dbReference>
<protein>
    <recommendedName>
        <fullName evidence="1">Reverse transcriptase domain-containing protein</fullName>
    </recommendedName>
</protein>
<feature type="domain" description="Reverse transcriptase" evidence="1">
    <location>
        <begin position="1"/>
        <end position="263"/>
    </location>
</feature>
<dbReference type="Pfam" id="PF00078">
    <property type="entry name" value="RVT_1"/>
    <property type="match status" value="1"/>
</dbReference>
<dbReference type="CDD" id="cd01650">
    <property type="entry name" value="RT_nLTR_like"/>
    <property type="match status" value="1"/>
</dbReference>
<evidence type="ECO:0000313" key="2">
    <source>
        <dbReference type="EnsemblMetazoa" id="Aqu2.1.00262_001"/>
    </source>
</evidence>
<dbReference type="InterPro" id="IPR043502">
    <property type="entry name" value="DNA/RNA_pol_sf"/>
</dbReference>
<evidence type="ECO:0000259" key="1">
    <source>
        <dbReference type="PROSITE" id="PS50878"/>
    </source>
</evidence>
<accession>A0A1X7SDX7</accession>
<dbReference type="SUPFAM" id="SSF56672">
    <property type="entry name" value="DNA/RNA polymerases"/>
    <property type="match status" value="1"/>
</dbReference>
<dbReference type="AlphaFoldDB" id="A0A1X7SDX7"/>
<name>A0A1X7SDX7_AMPQE</name>
<dbReference type="STRING" id="400682.A0A1X7SDX7"/>
<dbReference type="InterPro" id="IPR000477">
    <property type="entry name" value="RT_dom"/>
</dbReference>
<sequence length="281" mass="31618">AYIPQEWKIHRITPIFKSGDRTLVKNYRPISLLCIVSKILERIIFDKMYDHVTSLTICSRQFGFLRGRSTLQQLLVHLHSIVNSLSSGLQSDVIYLDIKKAFDSVSHDILLTKLWSAGLCGLNWQFFVAYLYGRLQCVSVGNRVSSLLPVTSGVPQGSILGPLLFILYINDLPMSPLHSSLLLFADDSKCHRVIKSTRDCQLLQSDLGLLSNWSETTGLTFNSEKSCVISYHLPRSAPVNFNYTLEGKPIAHRSTYKDLGVVFSNSLSWSTQVDSVLQKAY</sequence>
<dbReference type="InParanoid" id="A0A1X7SDX7"/>